<dbReference type="STRING" id="157652.A0A371EHW3"/>
<reference evidence="2" key="1">
    <citation type="submission" date="2018-05" db="EMBL/GenBank/DDBJ databases">
        <title>Draft genome of Mucuna pruriens seed.</title>
        <authorList>
            <person name="Nnadi N.E."/>
            <person name="Vos R."/>
            <person name="Hasami M.H."/>
            <person name="Devisetty U.K."/>
            <person name="Aguiy J.C."/>
        </authorList>
    </citation>
    <scope>NUCLEOTIDE SEQUENCE [LARGE SCALE GENOMIC DNA]</scope>
    <source>
        <strain evidence="2">JCA_2017</strain>
    </source>
</reference>
<gene>
    <name evidence="2" type="ORF">CR513_55850</name>
</gene>
<dbReference type="InterPro" id="IPR029058">
    <property type="entry name" value="AB_hydrolase_fold"/>
</dbReference>
<evidence type="ECO:0000259" key="1">
    <source>
        <dbReference type="Pfam" id="PF12146"/>
    </source>
</evidence>
<evidence type="ECO:0000313" key="3">
    <source>
        <dbReference type="Proteomes" id="UP000257109"/>
    </source>
</evidence>
<feature type="non-terminal residue" evidence="2">
    <location>
        <position position="775"/>
    </location>
</feature>
<protein>
    <recommendedName>
        <fullName evidence="1">Serine aminopeptidase S33 domain-containing protein</fullName>
    </recommendedName>
</protein>
<dbReference type="SUPFAM" id="SSF53474">
    <property type="entry name" value="alpha/beta-Hydrolases"/>
    <property type="match status" value="3"/>
</dbReference>
<dbReference type="Gene3D" id="3.40.50.1820">
    <property type="entry name" value="alpha/beta hydrolase"/>
    <property type="match status" value="3"/>
</dbReference>
<feature type="domain" description="Serine aminopeptidase S33" evidence="1">
    <location>
        <begin position="78"/>
        <end position="188"/>
    </location>
</feature>
<name>A0A371EHW3_MUCPR</name>
<dbReference type="FunFam" id="3.40.50.1820:FF:000170">
    <property type="entry name" value="Alpha/beta-Hydrolases superfamily protein"/>
    <property type="match status" value="2"/>
</dbReference>
<sequence>METLLQSASSLFFNSSLSTMPKIPHYQVRFSISPNHKPRTRRAFSLNMAHTPAVEQRRLIIPNKHGEKLVGILHESGSREIVILCHGFRSSKEANALVNLAAALENARISSFRFDFSGNGESDGSFQYGFYWREAEDLHAVTQHFHESNRVVSAIVGHSKGGGVVLLYASKYHDIKTVVNLSGRYDLKAGIEERLGKDHMERIRKDGFLDVKRSGNFEYRVTLESLMDRLDTNMHEASLQIDKECRVLTVHGSSDKVVPVEDASEFAKIIPKHKLHIIKGADHSFTNHQDELASVVVNFIKETLHQDRARQQKVIITNKYGIKLVGILHESGTKEIVILCHGLRSTKEDNIMINLAAALENAGVSSFRFDFTGNGESEGSFEFGNYWREVDDLQDVAQHFHRANRIVIAIIGHSKGGSVVLLYASKYHEIKTVVNLSGRYDLKAGIEERLGKDYLERIRKDGFIDVKRSGCFDYRVTKESLMDRLDTNMHEACFQIDKECRVLTVHGSSDPVIPVEDASEFAKIIPNHQLHIIEGADHSYTNHQDELASVVKVIIPNKCGNKLVGRLHESGTKEIVILCHGLRASKENFIMTNLAVALENAGISSFRFDFTGNGESEGSFEFGSYWREADDIHAVAQHFHEANRTVIAIVGHSKGANAALLYASKYHDVRTIVNLSGSHDLKIGLEFRLGKDFMERLRKESFIELKAESSGGIDYRVTEESLKDRFFTVHGGADTIIPDVAALEFEKVLPNHKLRIIEGADHVYTDHQAELASVV</sequence>
<dbReference type="OrthoDB" id="1728281at2759"/>
<proteinExistence type="predicted"/>
<dbReference type="PANTHER" id="PTHR42886">
    <property type="entry name" value="RE40534P-RELATED"/>
    <property type="match status" value="1"/>
</dbReference>
<dbReference type="Proteomes" id="UP000257109">
    <property type="component" value="Unassembled WGS sequence"/>
</dbReference>
<comment type="caution">
    <text evidence="2">The sequence shown here is derived from an EMBL/GenBank/DDBJ whole genome shotgun (WGS) entry which is preliminary data.</text>
</comment>
<dbReference type="GO" id="GO:0005829">
    <property type="term" value="C:cytosol"/>
    <property type="evidence" value="ECO:0007669"/>
    <property type="project" value="TreeGrafter"/>
</dbReference>
<organism evidence="2 3">
    <name type="scientific">Mucuna pruriens</name>
    <name type="common">Velvet bean</name>
    <name type="synonym">Dolichos pruriens</name>
    <dbReference type="NCBI Taxonomy" id="157652"/>
    <lineage>
        <taxon>Eukaryota</taxon>
        <taxon>Viridiplantae</taxon>
        <taxon>Streptophyta</taxon>
        <taxon>Embryophyta</taxon>
        <taxon>Tracheophyta</taxon>
        <taxon>Spermatophyta</taxon>
        <taxon>Magnoliopsida</taxon>
        <taxon>eudicotyledons</taxon>
        <taxon>Gunneridae</taxon>
        <taxon>Pentapetalae</taxon>
        <taxon>rosids</taxon>
        <taxon>fabids</taxon>
        <taxon>Fabales</taxon>
        <taxon>Fabaceae</taxon>
        <taxon>Papilionoideae</taxon>
        <taxon>50 kb inversion clade</taxon>
        <taxon>NPAAA clade</taxon>
        <taxon>indigoferoid/millettioid clade</taxon>
        <taxon>Phaseoleae</taxon>
        <taxon>Mucuna</taxon>
    </lineage>
</organism>
<dbReference type="Pfam" id="PF12146">
    <property type="entry name" value="Hydrolase_4"/>
    <property type="match status" value="3"/>
</dbReference>
<dbReference type="PANTHER" id="PTHR42886:SF53">
    <property type="entry name" value="ALPHA_BETA-HYDROLASES SUPERFAMILY PROTEIN"/>
    <property type="match status" value="1"/>
</dbReference>
<dbReference type="InterPro" id="IPR022742">
    <property type="entry name" value="Hydrolase_4"/>
</dbReference>
<keyword evidence="3" id="KW-1185">Reference proteome</keyword>
<feature type="domain" description="Serine aminopeptidase S33" evidence="1">
    <location>
        <begin position="572"/>
        <end position="709"/>
    </location>
</feature>
<dbReference type="AlphaFoldDB" id="A0A371EHW3"/>
<feature type="domain" description="Serine aminopeptidase S33" evidence="1">
    <location>
        <begin position="333"/>
        <end position="443"/>
    </location>
</feature>
<dbReference type="EMBL" id="QJKJ01013874">
    <property type="protein sequence ID" value="RDX65489.1"/>
    <property type="molecule type" value="Genomic_DNA"/>
</dbReference>
<evidence type="ECO:0000313" key="2">
    <source>
        <dbReference type="EMBL" id="RDX65489.1"/>
    </source>
</evidence>
<accession>A0A371EHW3</accession>